<keyword evidence="3 9" id="KW-0507">mRNA processing</keyword>
<evidence type="ECO:0000256" key="2">
    <source>
        <dbReference type="ARBA" id="ARBA00008978"/>
    </source>
</evidence>
<dbReference type="GO" id="GO:0004722">
    <property type="term" value="F:protein serine/threonine phosphatase activity"/>
    <property type="evidence" value="ECO:0007669"/>
    <property type="project" value="UniProtKB-UniRule"/>
</dbReference>
<evidence type="ECO:0000256" key="5">
    <source>
        <dbReference type="ARBA" id="ARBA00022912"/>
    </source>
</evidence>
<proteinExistence type="inferred from homology"/>
<evidence type="ECO:0000256" key="3">
    <source>
        <dbReference type="ARBA" id="ARBA00022664"/>
    </source>
</evidence>
<keyword evidence="11" id="KW-1185">Reference proteome</keyword>
<dbReference type="AlphaFoldDB" id="A0A9P0LWB2"/>
<comment type="subcellular location">
    <subcellularLocation>
        <location evidence="1 9">Nucleus</location>
    </subcellularLocation>
</comment>
<dbReference type="EMBL" id="CAKOFQ010007588">
    <property type="protein sequence ID" value="CAH2004401.1"/>
    <property type="molecule type" value="Genomic_DNA"/>
</dbReference>
<protein>
    <recommendedName>
        <fullName evidence="9">RNA polymerase II subunit A C-terminal domain phosphatase SSU72</fullName>
        <shortName evidence="9">CTD phosphatase SSU72</shortName>
        <ecNumber evidence="9">3.1.3.16</ecNumber>
    </recommendedName>
</protein>
<comment type="caution">
    <text evidence="10">The sequence shown here is derived from an EMBL/GenBank/DDBJ whole genome shotgun (WGS) entry which is preliminary data.</text>
</comment>
<dbReference type="InterPro" id="IPR006811">
    <property type="entry name" value="RNA_pol_II_suA"/>
</dbReference>
<comment type="catalytic activity">
    <reaction evidence="7 9">
        <text>O-phospho-L-seryl-[protein] + H2O = L-seryl-[protein] + phosphate</text>
        <dbReference type="Rhea" id="RHEA:20629"/>
        <dbReference type="Rhea" id="RHEA-COMP:9863"/>
        <dbReference type="Rhea" id="RHEA-COMP:11604"/>
        <dbReference type="ChEBI" id="CHEBI:15377"/>
        <dbReference type="ChEBI" id="CHEBI:29999"/>
        <dbReference type="ChEBI" id="CHEBI:43474"/>
        <dbReference type="ChEBI" id="CHEBI:83421"/>
        <dbReference type="EC" id="3.1.3.16"/>
    </reaction>
</comment>
<dbReference type="Proteomes" id="UP001152888">
    <property type="component" value="Unassembled WGS sequence"/>
</dbReference>
<keyword evidence="6 9" id="KW-0539">Nucleus</keyword>
<evidence type="ECO:0000313" key="11">
    <source>
        <dbReference type="Proteomes" id="UP001152888"/>
    </source>
</evidence>
<dbReference type="PANTHER" id="PTHR20383">
    <property type="entry name" value="RNA POLYMERASE II SUBUNIT A C-TERMINAL DOMAIN PHOSPHATASE"/>
    <property type="match status" value="1"/>
</dbReference>
<dbReference type="Gene3D" id="3.40.50.2300">
    <property type="match status" value="1"/>
</dbReference>
<dbReference type="Pfam" id="PF04722">
    <property type="entry name" value="Ssu72"/>
    <property type="match status" value="1"/>
</dbReference>
<comment type="similarity">
    <text evidence="2 9">Belongs to the SSU72 phosphatase family.</text>
</comment>
<evidence type="ECO:0000256" key="7">
    <source>
        <dbReference type="ARBA" id="ARBA00047761"/>
    </source>
</evidence>
<evidence type="ECO:0000256" key="9">
    <source>
        <dbReference type="RuleBase" id="RU369031"/>
    </source>
</evidence>
<accession>A0A9P0LWB2</accession>
<reference evidence="10" key="1">
    <citation type="submission" date="2022-03" db="EMBL/GenBank/DDBJ databases">
        <authorList>
            <person name="Sayadi A."/>
        </authorList>
    </citation>
    <scope>NUCLEOTIDE SEQUENCE</scope>
</reference>
<organism evidence="10 11">
    <name type="scientific">Acanthoscelides obtectus</name>
    <name type="common">Bean weevil</name>
    <name type="synonym">Bruchus obtectus</name>
    <dbReference type="NCBI Taxonomy" id="200917"/>
    <lineage>
        <taxon>Eukaryota</taxon>
        <taxon>Metazoa</taxon>
        <taxon>Ecdysozoa</taxon>
        <taxon>Arthropoda</taxon>
        <taxon>Hexapoda</taxon>
        <taxon>Insecta</taxon>
        <taxon>Pterygota</taxon>
        <taxon>Neoptera</taxon>
        <taxon>Endopterygota</taxon>
        <taxon>Coleoptera</taxon>
        <taxon>Polyphaga</taxon>
        <taxon>Cucujiformia</taxon>
        <taxon>Chrysomeloidea</taxon>
        <taxon>Chrysomelidae</taxon>
        <taxon>Bruchinae</taxon>
        <taxon>Bruchini</taxon>
        <taxon>Acanthoscelides</taxon>
    </lineage>
</organism>
<sequence length="72" mass="8178">MENKQPTDNSIVHVINIDIQDNLEEATIGAFLISDMCTMMAAAEDLDNDIEEVLHNFEEKCQRSILHSIVFN</sequence>
<dbReference type="EC" id="3.1.3.16" evidence="9"/>
<comment type="catalytic activity">
    <reaction evidence="8 9">
        <text>O-phospho-L-threonyl-[protein] + H2O = L-threonyl-[protein] + phosphate</text>
        <dbReference type="Rhea" id="RHEA:47004"/>
        <dbReference type="Rhea" id="RHEA-COMP:11060"/>
        <dbReference type="Rhea" id="RHEA-COMP:11605"/>
        <dbReference type="ChEBI" id="CHEBI:15377"/>
        <dbReference type="ChEBI" id="CHEBI:30013"/>
        <dbReference type="ChEBI" id="CHEBI:43474"/>
        <dbReference type="ChEBI" id="CHEBI:61977"/>
        <dbReference type="EC" id="3.1.3.16"/>
    </reaction>
</comment>
<dbReference type="GO" id="GO:0005634">
    <property type="term" value="C:nucleus"/>
    <property type="evidence" value="ECO:0007669"/>
    <property type="project" value="UniProtKB-SubCell"/>
</dbReference>
<dbReference type="GO" id="GO:0006397">
    <property type="term" value="P:mRNA processing"/>
    <property type="evidence" value="ECO:0007669"/>
    <property type="project" value="UniProtKB-KW"/>
</dbReference>
<evidence type="ECO:0000313" key="10">
    <source>
        <dbReference type="EMBL" id="CAH2004401.1"/>
    </source>
</evidence>
<name>A0A9P0LWB2_ACAOB</name>
<dbReference type="OrthoDB" id="57957at2759"/>
<evidence type="ECO:0000256" key="6">
    <source>
        <dbReference type="ARBA" id="ARBA00023242"/>
    </source>
</evidence>
<keyword evidence="4 9" id="KW-0378">Hydrolase</keyword>
<evidence type="ECO:0000256" key="1">
    <source>
        <dbReference type="ARBA" id="ARBA00004123"/>
    </source>
</evidence>
<gene>
    <name evidence="10" type="ORF">ACAOBT_LOCUS27979</name>
</gene>
<evidence type="ECO:0000256" key="8">
    <source>
        <dbReference type="ARBA" id="ARBA00048336"/>
    </source>
</evidence>
<comment type="function">
    <text evidence="9">Protein phosphatase that catalyzes the dephosphorylation of the C-terminal domain of RNA polymerase II. Plays a role in RNA processing and termination.</text>
</comment>
<keyword evidence="5 9" id="KW-0904">Protein phosphatase</keyword>
<evidence type="ECO:0000256" key="4">
    <source>
        <dbReference type="ARBA" id="ARBA00022801"/>
    </source>
</evidence>